<dbReference type="Proteomes" id="UP001060919">
    <property type="component" value="Chromosome"/>
</dbReference>
<dbReference type="AlphaFoldDB" id="A0A916DS05"/>
<reference evidence="1" key="1">
    <citation type="submission" date="2022-09" db="EMBL/GenBank/DDBJ databases">
        <title>Aureispira anguillicida sp. nov., isolated from Leptocephalus of Japanese eel Anguilla japonica.</title>
        <authorList>
            <person name="Yuasa K."/>
            <person name="Mekata T."/>
            <person name="Ikunari K."/>
        </authorList>
    </citation>
    <scope>NUCLEOTIDE SEQUENCE</scope>
    <source>
        <strain evidence="1">EL160426</strain>
    </source>
</reference>
<protein>
    <submittedName>
        <fullName evidence="1">Uncharacterized protein</fullName>
    </submittedName>
</protein>
<gene>
    <name evidence="1" type="ORF">AsAng_0029190</name>
</gene>
<keyword evidence="2" id="KW-1185">Reference proteome</keyword>
<accession>A0A916DS05</accession>
<dbReference type="KEGG" id="aup:AsAng_0029190"/>
<organism evidence="1 2">
    <name type="scientific">Aureispira anguillae</name>
    <dbReference type="NCBI Taxonomy" id="2864201"/>
    <lineage>
        <taxon>Bacteria</taxon>
        <taxon>Pseudomonadati</taxon>
        <taxon>Bacteroidota</taxon>
        <taxon>Saprospiria</taxon>
        <taxon>Saprospirales</taxon>
        <taxon>Saprospiraceae</taxon>
        <taxon>Aureispira</taxon>
    </lineage>
</organism>
<name>A0A916DS05_9BACT</name>
<evidence type="ECO:0000313" key="2">
    <source>
        <dbReference type="Proteomes" id="UP001060919"/>
    </source>
</evidence>
<sequence>MCDKLWLTNLFQIKQKYKKTMTPPSLTSSYYKQATNT</sequence>
<evidence type="ECO:0000313" key="1">
    <source>
        <dbReference type="EMBL" id="BDS12204.1"/>
    </source>
</evidence>
<dbReference type="EMBL" id="AP026867">
    <property type="protein sequence ID" value="BDS12204.1"/>
    <property type="molecule type" value="Genomic_DNA"/>
</dbReference>
<proteinExistence type="predicted"/>